<dbReference type="EMBL" id="JADYXP020000020">
    <property type="protein sequence ID" value="KAL0104598.1"/>
    <property type="molecule type" value="Genomic_DNA"/>
</dbReference>
<evidence type="ECO:0000313" key="5">
    <source>
        <dbReference type="Proteomes" id="UP001430953"/>
    </source>
</evidence>
<dbReference type="Proteomes" id="UP001430953">
    <property type="component" value="Unassembled WGS sequence"/>
</dbReference>
<comment type="caution">
    <text evidence="4">The sequence shown here is derived from an EMBL/GenBank/DDBJ whole genome shotgun (WGS) entry which is preliminary data.</text>
</comment>
<keyword evidence="3" id="KW-0687">Ribonucleoprotein</keyword>
<dbReference type="InterPro" id="IPR023674">
    <property type="entry name" value="Ribosomal_uL1-like"/>
</dbReference>
<dbReference type="Gene3D" id="3.40.50.790">
    <property type="match status" value="1"/>
</dbReference>
<sequence length="353" mass="40187">MAAAVNGWLLNNFAATYKHVTYLNFCPINFLQARNYAARKGTREKARKKKVKVVVEKVGFIPHDQRALARDKNKKKLEEKDIIFDDSKKPDPEDNVWICERHKLKIYSFEEAIQSHRETHHPTIYNMPNAPISAFIELDMQGVKKTKFVDTFSRVVCLPHTFNHGQNRKILAFCKTTEMEDIAKEAGADFTGGKPLIKQVQNGAFSVKDYDVIVSEPSILPDLLLVRGLMKKNFPSIKLGTLNSDIKMVVNKFRNGIKYTAKPHDLLKSYGTTDVIFGTLDMDTKQLEENFAAIVLDINNAKPKRPGPFITRTRIICPPSPEQLKVDFEQYLPKVIEAEEEVDEKQDAVIASH</sequence>
<proteinExistence type="inferred from homology"/>
<evidence type="ECO:0000256" key="2">
    <source>
        <dbReference type="ARBA" id="ARBA00022980"/>
    </source>
</evidence>
<dbReference type="PANTHER" id="PTHR36427:SF3">
    <property type="entry name" value="LARGE RIBOSOMAL SUBUNIT PROTEIN UL1M"/>
    <property type="match status" value="1"/>
</dbReference>
<dbReference type="Gene3D" id="3.30.190.20">
    <property type="match status" value="1"/>
</dbReference>
<evidence type="ECO:0000256" key="3">
    <source>
        <dbReference type="ARBA" id="ARBA00023274"/>
    </source>
</evidence>
<accession>A0AAW2EMT5</accession>
<dbReference type="GO" id="GO:0005840">
    <property type="term" value="C:ribosome"/>
    <property type="evidence" value="ECO:0007669"/>
    <property type="project" value="UniProtKB-KW"/>
</dbReference>
<reference evidence="4 5" key="1">
    <citation type="submission" date="2023-03" db="EMBL/GenBank/DDBJ databases">
        <title>High recombination rates correlate with genetic variation in Cardiocondyla obscurior ants.</title>
        <authorList>
            <person name="Errbii M."/>
        </authorList>
    </citation>
    <scope>NUCLEOTIDE SEQUENCE [LARGE SCALE GENOMIC DNA]</scope>
    <source>
        <strain evidence="4">Alpha-2009</strain>
        <tissue evidence="4">Whole body</tissue>
    </source>
</reference>
<dbReference type="InterPro" id="IPR028364">
    <property type="entry name" value="Ribosomal_uL1/biogenesis"/>
</dbReference>
<evidence type="ECO:0000256" key="1">
    <source>
        <dbReference type="ARBA" id="ARBA00010531"/>
    </source>
</evidence>
<dbReference type="PANTHER" id="PTHR36427">
    <property type="entry name" value="54S RIBOSOMAL PROTEIN L1, MITOCHONDRIAL"/>
    <property type="match status" value="1"/>
</dbReference>
<evidence type="ECO:0008006" key="6">
    <source>
        <dbReference type="Google" id="ProtNLM"/>
    </source>
</evidence>
<dbReference type="Pfam" id="PF00687">
    <property type="entry name" value="Ribosomal_L1"/>
    <property type="match status" value="1"/>
</dbReference>
<evidence type="ECO:0000313" key="4">
    <source>
        <dbReference type="EMBL" id="KAL0104598.1"/>
    </source>
</evidence>
<keyword evidence="5" id="KW-1185">Reference proteome</keyword>
<dbReference type="GO" id="GO:1990904">
    <property type="term" value="C:ribonucleoprotein complex"/>
    <property type="evidence" value="ECO:0007669"/>
    <property type="project" value="UniProtKB-KW"/>
</dbReference>
<dbReference type="AlphaFoldDB" id="A0AAW2EMT5"/>
<keyword evidence="2" id="KW-0689">Ribosomal protein</keyword>
<dbReference type="InterPro" id="IPR016095">
    <property type="entry name" value="Ribosomal_uL1_3-a/b-sand"/>
</dbReference>
<name>A0AAW2EMT5_9HYME</name>
<comment type="similarity">
    <text evidence="1">Belongs to the universal ribosomal protein uL1 family.</text>
</comment>
<gene>
    <name evidence="4" type="ORF">PUN28_017386</name>
</gene>
<protein>
    <recommendedName>
        <fullName evidence="6">39S ribosomal protein L1, mitochondrial</fullName>
    </recommendedName>
</protein>
<organism evidence="4 5">
    <name type="scientific">Cardiocondyla obscurior</name>
    <dbReference type="NCBI Taxonomy" id="286306"/>
    <lineage>
        <taxon>Eukaryota</taxon>
        <taxon>Metazoa</taxon>
        <taxon>Ecdysozoa</taxon>
        <taxon>Arthropoda</taxon>
        <taxon>Hexapoda</taxon>
        <taxon>Insecta</taxon>
        <taxon>Pterygota</taxon>
        <taxon>Neoptera</taxon>
        <taxon>Endopterygota</taxon>
        <taxon>Hymenoptera</taxon>
        <taxon>Apocrita</taxon>
        <taxon>Aculeata</taxon>
        <taxon>Formicoidea</taxon>
        <taxon>Formicidae</taxon>
        <taxon>Myrmicinae</taxon>
        <taxon>Cardiocondyla</taxon>
    </lineage>
</organism>
<dbReference type="SUPFAM" id="SSF56808">
    <property type="entry name" value="Ribosomal protein L1"/>
    <property type="match status" value="1"/>
</dbReference>